<dbReference type="GO" id="GO:0098839">
    <property type="term" value="C:postsynaptic density membrane"/>
    <property type="evidence" value="ECO:0007669"/>
    <property type="project" value="TreeGrafter"/>
</dbReference>
<dbReference type="GO" id="GO:0032281">
    <property type="term" value="C:AMPA glutamate receptor complex"/>
    <property type="evidence" value="ECO:0007669"/>
    <property type="project" value="TreeGrafter"/>
</dbReference>
<dbReference type="Gene3D" id="1.20.140.150">
    <property type="match status" value="1"/>
</dbReference>
<dbReference type="STRING" id="7244.A0A0Q9WJX5"/>
<dbReference type="GO" id="GO:0098970">
    <property type="term" value="P:postsynaptic neurotransmitter receptor diffusion trapping"/>
    <property type="evidence" value="ECO:0007669"/>
    <property type="project" value="TreeGrafter"/>
</dbReference>
<dbReference type="InterPro" id="IPR051072">
    <property type="entry name" value="CACNG_subunit"/>
</dbReference>
<feature type="transmembrane region" description="Helical" evidence="6">
    <location>
        <begin position="316"/>
        <end position="343"/>
    </location>
</feature>
<feature type="compositionally biased region" description="Polar residues" evidence="5">
    <location>
        <begin position="119"/>
        <end position="131"/>
    </location>
</feature>
<feature type="region of interest" description="Disordered" evidence="5">
    <location>
        <begin position="1"/>
        <end position="61"/>
    </location>
</feature>
<dbReference type="GO" id="GO:0098943">
    <property type="term" value="P:neurotransmitter receptor transport, postsynaptic endosome to lysosome"/>
    <property type="evidence" value="ECO:0007669"/>
    <property type="project" value="TreeGrafter"/>
</dbReference>
<feature type="compositionally biased region" description="Low complexity" evidence="5">
    <location>
        <begin position="94"/>
        <end position="118"/>
    </location>
</feature>
<evidence type="ECO:0000313" key="8">
    <source>
        <dbReference type="Proteomes" id="UP000008792"/>
    </source>
</evidence>
<dbReference type="InterPro" id="IPR004031">
    <property type="entry name" value="PMP22/EMP/MP20/Claudin"/>
</dbReference>
<dbReference type="PANTHER" id="PTHR12107:SF0">
    <property type="entry name" value="STARGAZIN (MAMMALIAN CALCIUM CHANNEL) HOMOLOG"/>
    <property type="match status" value="1"/>
</dbReference>
<comment type="subcellular location">
    <subcellularLocation>
        <location evidence="1">Membrane</location>
        <topology evidence="1">Multi-pass membrane protein</topology>
    </subcellularLocation>
</comment>
<dbReference type="OrthoDB" id="9990458at2759"/>
<keyword evidence="2 6" id="KW-0812">Transmembrane</keyword>
<keyword evidence="4 6" id="KW-0472">Membrane</keyword>
<dbReference type="GO" id="GO:0051968">
    <property type="term" value="P:positive regulation of synaptic transmission, glutamatergic"/>
    <property type="evidence" value="ECO:0007669"/>
    <property type="project" value="TreeGrafter"/>
</dbReference>
<dbReference type="GO" id="GO:0019226">
    <property type="term" value="P:transmission of nerve impulse"/>
    <property type="evidence" value="ECO:0007669"/>
    <property type="project" value="TreeGrafter"/>
</dbReference>
<dbReference type="eggNOG" id="ENOG502QTQ7">
    <property type="taxonomic scope" value="Eukaryota"/>
</dbReference>
<feature type="transmembrane region" description="Helical" evidence="6">
    <location>
        <begin position="291"/>
        <end position="310"/>
    </location>
</feature>
<keyword evidence="8" id="KW-1185">Reference proteome</keyword>
<dbReference type="GO" id="GO:0099590">
    <property type="term" value="P:neurotransmitter receptor internalization"/>
    <property type="evidence" value="ECO:0007669"/>
    <property type="project" value="TreeGrafter"/>
</dbReference>
<proteinExistence type="predicted"/>
<gene>
    <name evidence="7" type="primary">Dvir\GJ19371</name>
    <name evidence="7" type="ORF">Dvir_GJ19371</name>
</gene>
<evidence type="ECO:0000256" key="4">
    <source>
        <dbReference type="ARBA" id="ARBA00023136"/>
    </source>
</evidence>
<dbReference type="GO" id="GO:0005245">
    <property type="term" value="F:voltage-gated calcium channel activity"/>
    <property type="evidence" value="ECO:0007669"/>
    <property type="project" value="TreeGrafter"/>
</dbReference>
<feature type="compositionally biased region" description="Low complexity" evidence="5">
    <location>
        <begin position="132"/>
        <end position="152"/>
    </location>
</feature>
<dbReference type="InParanoid" id="A0A0Q9WJX5"/>
<dbReference type="PANTHER" id="PTHR12107">
    <property type="entry name" value="VOLTAGE-DEPENDENT CALCIUM CHANNEL GAMMA SUBUNIT"/>
    <property type="match status" value="1"/>
</dbReference>
<sequence length="691" mass="77132">MEPQPQQHLAKHQLTTSASIEQTHQSVQPQQSPYATLPRGGQQRRTQQQQQQQQKQQQHLQTGVINTISGSIPATGFTSLAGSFSDLQLNNLNPNNISYGSNNNERRQQQQQQQRQRQVSSLSTYKAQRPTQQQQQQQQKQQQHLQTGQQQQRRPTTGAGGANLDVQSGLGNMVNANASGTFLWLLTPVAASISVAIVIAALAGPQWLFTEEKLPNANYNGTANFNALDDGAYVTKYTKSSLWILCTTLPGLDVETFNCVKIDYFPNEGYQPDPHDSTAAIPYTVTKSCPIFLSAGILLFISFIIFMIPTCSHQNSLYYFSAGILFIVSGLVMLIGLIAYISILKAEIGSKLRPRSTLQPALIKVTYGQSFFLFVFGFIATEFVGVLNIFLFINLQEFSYYSRLPCFSVANIQARFKEGQAEHVLSHSYKRYKQPGTAAAASQETPAMPLHGQREQQQRYQAQLVLPRRVSMCVDPMLPPLMQTQQLRKLNSNLSLHTPQSDAWPWPMQQRLASEHGQSRTLPRCFLRQPAGSQDSLGSLQSSYSASQQRFSQLMHQHQQQLHQQNRYLSTLTLPRPCDESQLKPQPAVHWPTAIPSSPSNYATGYPLPQPVYAPALAVPVSSSVAAPHPPKFQRAYAFDDAQRRASFAVNEGYDLDEIERERRRSHASLFGGPGVPQTREQYDLINGTAV</sequence>
<dbReference type="EMBL" id="CH940651">
    <property type="protein sequence ID" value="KRF82327.1"/>
    <property type="molecule type" value="Genomic_DNA"/>
</dbReference>
<evidence type="ECO:0000313" key="7">
    <source>
        <dbReference type="EMBL" id="KRF82327.1"/>
    </source>
</evidence>
<feature type="compositionally biased region" description="Low complexity" evidence="5">
    <location>
        <begin position="43"/>
        <end position="58"/>
    </location>
</feature>
<reference evidence="7 8" key="1">
    <citation type="journal article" date="2007" name="Nature">
        <title>Evolution of genes and genomes on the Drosophila phylogeny.</title>
        <authorList>
            <consortium name="Drosophila 12 Genomes Consortium"/>
            <person name="Clark A.G."/>
            <person name="Eisen M.B."/>
            <person name="Smith D.R."/>
            <person name="Bergman C.M."/>
            <person name="Oliver B."/>
            <person name="Markow T.A."/>
            <person name="Kaufman T.C."/>
            <person name="Kellis M."/>
            <person name="Gelbart W."/>
            <person name="Iyer V.N."/>
            <person name="Pollard D.A."/>
            <person name="Sackton T.B."/>
            <person name="Larracuente A.M."/>
            <person name="Singh N.D."/>
            <person name="Abad J.P."/>
            <person name="Abt D.N."/>
            <person name="Adryan B."/>
            <person name="Aguade M."/>
            <person name="Akashi H."/>
            <person name="Anderson W.W."/>
            <person name="Aquadro C.F."/>
            <person name="Ardell D.H."/>
            <person name="Arguello R."/>
            <person name="Artieri C.G."/>
            <person name="Barbash D.A."/>
            <person name="Barker D."/>
            <person name="Barsanti P."/>
            <person name="Batterham P."/>
            <person name="Batzoglou S."/>
            <person name="Begun D."/>
            <person name="Bhutkar A."/>
            <person name="Blanco E."/>
            <person name="Bosak S.A."/>
            <person name="Bradley R.K."/>
            <person name="Brand A.D."/>
            <person name="Brent M.R."/>
            <person name="Brooks A.N."/>
            <person name="Brown R.H."/>
            <person name="Butlin R.K."/>
            <person name="Caggese C."/>
            <person name="Calvi B.R."/>
            <person name="Bernardo de Carvalho A."/>
            <person name="Caspi A."/>
            <person name="Castrezana S."/>
            <person name="Celniker S.E."/>
            <person name="Chang J.L."/>
            <person name="Chapple C."/>
            <person name="Chatterji S."/>
            <person name="Chinwalla A."/>
            <person name="Civetta A."/>
            <person name="Clifton S.W."/>
            <person name="Comeron J.M."/>
            <person name="Costello J.C."/>
            <person name="Coyne J.A."/>
            <person name="Daub J."/>
            <person name="David R.G."/>
            <person name="Delcher A.L."/>
            <person name="Delehaunty K."/>
            <person name="Do C.B."/>
            <person name="Ebling H."/>
            <person name="Edwards K."/>
            <person name="Eickbush T."/>
            <person name="Evans J.D."/>
            <person name="Filipski A."/>
            <person name="Findeiss S."/>
            <person name="Freyhult E."/>
            <person name="Fulton L."/>
            <person name="Fulton R."/>
            <person name="Garcia A.C."/>
            <person name="Gardiner A."/>
            <person name="Garfield D.A."/>
            <person name="Garvin B.E."/>
            <person name="Gibson G."/>
            <person name="Gilbert D."/>
            <person name="Gnerre S."/>
            <person name="Godfrey J."/>
            <person name="Good R."/>
            <person name="Gotea V."/>
            <person name="Gravely B."/>
            <person name="Greenberg A.J."/>
            <person name="Griffiths-Jones S."/>
            <person name="Gross S."/>
            <person name="Guigo R."/>
            <person name="Gustafson E.A."/>
            <person name="Haerty W."/>
            <person name="Hahn M.W."/>
            <person name="Halligan D.L."/>
            <person name="Halpern A.L."/>
            <person name="Halter G.M."/>
            <person name="Han M.V."/>
            <person name="Heger A."/>
            <person name="Hillier L."/>
            <person name="Hinrichs A.S."/>
            <person name="Holmes I."/>
            <person name="Hoskins R.A."/>
            <person name="Hubisz M.J."/>
            <person name="Hultmark D."/>
            <person name="Huntley M.A."/>
            <person name="Jaffe D.B."/>
            <person name="Jagadeeshan S."/>
            <person name="Jeck W.R."/>
            <person name="Johnson J."/>
            <person name="Jones C.D."/>
            <person name="Jordan W.C."/>
            <person name="Karpen G.H."/>
            <person name="Kataoka E."/>
            <person name="Keightley P.D."/>
            <person name="Kheradpour P."/>
            <person name="Kirkness E.F."/>
            <person name="Koerich L.B."/>
            <person name="Kristiansen K."/>
            <person name="Kudrna D."/>
            <person name="Kulathinal R.J."/>
            <person name="Kumar S."/>
            <person name="Kwok R."/>
            <person name="Lander E."/>
            <person name="Langley C.H."/>
            <person name="Lapoint R."/>
            <person name="Lazzaro B.P."/>
            <person name="Lee S.J."/>
            <person name="Levesque L."/>
            <person name="Li R."/>
            <person name="Lin C.F."/>
            <person name="Lin M.F."/>
            <person name="Lindblad-Toh K."/>
            <person name="Llopart A."/>
            <person name="Long M."/>
            <person name="Low L."/>
            <person name="Lozovsky E."/>
            <person name="Lu J."/>
            <person name="Luo M."/>
            <person name="Machado C.A."/>
            <person name="Makalowski W."/>
            <person name="Marzo M."/>
            <person name="Matsuda M."/>
            <person name="Matzkin L."/>
            <person name="McAllister B."/>
            <person name="McBride C.S."/>
            <person name="McKernan B."/>
            <person name="McKernan K."/>
            <person name="Mendez-Lago M."/>
            <person name="Minx P."/>
            <person name="Mollenhauer M.U."/>
            <person name="Montooth K."/>
            <person name="Mount S.M."/>
            <person name="Mu X."/>
            <person name="Myers E."/>
            <person name="Negre B."/>
            <person name="Newfeld S."/>
            <person name="Nielsen R."/>
            <person name="Noor M.A."/>
            <person name="O'Grady P."/>
            <person name="Pachter L."/>
            <person name="Papaceit M."/>
            <person name="Parisi M.J."/>
            <person name="Parisi M."/>
            <person name="Parts L."/>
            <person name="Pedersen J.S."/>
            <person name="Pesole G."/>
            <person name="Phillippy A.M."/>
            <person name="Ponting C.P."/>
            <person name="Pop M."/>
            <person name="Porcelli D."/>
            <person name="Powell J.R."/>
            <person name="Prohaska S."/>
            <person name="Pruitt K."/>
            <person name="Puig M."/>
            <person name="Quesneville H."/>
            <person name="Ram K.R."/>
            <person name="Rand D."/>
            <person name="Rasmussen M.D."/>
            <person name="Reed L.K."/>
            <person name="Reenan R."/>
            <person name="Reily A."/>
            <person name="Remington K.A."/>
            <person name="Rieger T.T."/>
            <person name="Ritchie M.G."/>
            <person name="Robin C."/>
            <person name="Rogers Y.H."/>
            <person name="Rohde C."/>
            <person name="Rozas J."/>
            <person name="Rubenfield M.J."/>
            <person name="Ruiz A."/>
            <person name="Russo S."/>
            <person name="Salzberg S.L."/>
            <person name="Sanchez-Gracia A."/>
            <person name="Saranga D.J."/>
            <person name="Sato H."/>
            <person name="Schaeffer S.W."/>
            <person name="Schatz M.C."/>
            <person name="Schlenke T."/>
            <person name="Schwartz R."/>
            <person name="Segarra C."/>
            <person name="Singh R.S."/>
            <person name="Sirot L."/>
            <person name="Sirota M."/>
            <person name="Sisneros N.B."/>
            <person name="Smith C.D."/>
            <person name="Smith T.F."/>
            <person name="Spieth J."/>
            <person name="Stage D.E."/>
            <person name="Stark A."/>
            <person name="Stephan W."/>
            <person name="Strausberg R.L."/>
            <person name="Strempel S."/>
            <person name="Sturgill D."/>
            <person name="Sutton G."/>
            <person name="Sutton G.G."/>
            <person name="Tao W."/>
            <person name="Teichmann S."/>
            <person name="Tobari Y.N."/>
            <person name="Tomimura Y."/>
            <person name="Tsolas J.M."/>
            <person name="Valente V.L."/>
            <person name="Venter E."/>
            <person name="Venter J.C."/>
            <person name="Vicario S."/>
            <person name="Vieira F.G."/>
            <person name="Vilella A.J."/>
            <person name="Villasante A."/>
            <person name="Walenz B."/>
            <person name="Wang J."/>
            <person name="Wasserman M."/>
            <person name="Watts T."/>
            <person name="Wilson D."/>
            <person name="Wilson R.K."/>
            <person name="Wing R.A."/>
            <person name="Wolfner M.F."/>
            <person name="Wong A."/>
            <person name="Wong G.K."/>
            <person name="Wu C.I."/>
            <person name="Wu G."/>
            <person name="Yamamoto D."/>
            <person name="Yang H.P."/>
            <person name="Yang S.P."/>
            <person name="Yorke J.A."/>
            <person name="Yoshida K."/>
            <person name="Zdobnov E."/>
            <person name="Zhang P."/>
            <person name="Zhang Y."/>
            <person name="Zimin A.V."/>
            <person name="Baldwin J."/>
            <person name="Abdouelleil A."/>
            <person name="Abdulkadir J."/>
            <person name="Abebe A."/>
            <person name="Abera B."/>
            <person name="Abreu J."/>
            <person name="Acer S.C."/>
            <person name="Aftuck L."/>
            <person name="Alexander A."/>
            <person name="An P."/>
            <person name="Anderson E."/>
            <person name="Anderson S."/>
            <person name="Arachi H."/>
            <person name="Azer M."/>
            <person name="Bachantsang P."/>
            <person name="Barry A."/>
            <person name="Bayul T."/>
            <person name="Berlin A."/>
            <person name="Bessette D."/>
            <person name="Bloom T."/>
            <person name="Blye J."/>
            <person name="Boguslavskiy L."/>
            <person name="Bonnet C."/>
            <person name="Boukhgalter B."/>
            <person name="Bourzgui I."/>
            <person name="Brown A."/>
            <person name="Cahill P."/>
            <person name="Channer S."/>
            <person name="Cheshatsang Y."/>
            <person name="Chuda L."/>
            <person name="Citroen M."/>
            <person name="Collymore A."/>
            <person name="Cooke P."/>
            <person name="Costello M."/>
            <person name="D'Aco K."/>
            <person name="Daza R."/>
            <person name="De Haan G."/>
            <person name="DeGray S."/>
            <person name="DeMaso C."/>
            <person name="Dhargay N."/>
            <person name="Dooley K."/>
            <person name="Dooley E."/>
            <person name="Doricent M."/>
            <person name="Dorje P."/>
            <person name="Dorjee K."/>
            <person name="Dupes A."/>
            <person name="Elong R."/>
            <person name="Falk J."/>
            <person name="Farina A."/>
            <person name="Faro S."/>
            <person name="Ferguson D."/>
            <person name="Fisher S."/>
            <person name="Foley C.D."/>
            <person name="Franke A."/>
            <person name="Friedrich D."/>
            <person name="Gadbois L."/>
            <person name="Gearin G."/>
            <person name="Gearin C.R."/>
            <person name="Giannoukos G."/>
            <person name="Goode T."/>
            <person name="Graham J."/>
            <person name="Grandbois E."/>
            <person name="Grewal S."/>
            <person name="Gyaltsen K."/>
            <person name="Hafez N."/>
            <person name="Hagos B."/>
            <person name="Hall J."/>
            <person name="Henson C."/>
            <person name="Hollinger A."/>
            <person name="Honan T."/>
            <person name="Huard M.D."/>
            <person name="Hughes L."/>
            <person name="Hurhula B."/>
            <person name="Husby M.E."/>
            <person name="Kamat A."/>
            <person name="Kanga B."/>
            <person name="Kashin S."/>
            <person name="Khazanovich D."/>
            <person name="Kisner P."/>
            <person name="Lance K."/>
            <person name="Lara M."/>
            <person name="Lee W."/>
            <person name="Lennon N."/>
            <person name="Letendre F."/>
            <person name="LeVine R."/>
            <person name="Lipovsky A."/>
            <person name="Liu X."/>
            <person name="Liu J."/>
            <person name="Liu S."/>
            <person name="Lokyitsang T."/>
            <person name="Lokyitsang Y."/>
            <person name="Lubonja R."/>
            <person name="Lui A."/>
            <person name="MacDonald P."/>
            <person name="Magnisalis V."/>
            <person name="Maru K."/>
            <person name="Matthews C."/>
            <person name="McCusker W."/>
            <person name="McDonough S."/>
            <person name="Mehta T."/>
            <person name="Meldrim J."/>
            <person name="Meneus L."/>
            <person name="Mihai O."/>
            <person name="Mihalev A."/>
            <person name="Mihova T."/>
            <person name="Mittelman R."/>
            <person name="Mlenga V."/>
            <person name="Montmayeur A."/>
            <person name="Mulrain L."/>
            <person name="Navidi A."/>
            <person name="Naylor J."/>
            <person name="Negash T."/>
            <person name="Nguyen T."/>
            <person name="Nguyen N."/>
            <person name="Nicol R."/>
            <person name="Norbu C."/>
            <person name="Norbu N."/>
            <person name="Novod N."/>
            <person name="O'Neill B."/>
            <person name="Osman S."/>
            <person name="Markiewicz E."/>
            <person name="Oyono O.L."/>
            <person name="Patti C."/>
            <person name="Phunkhang P."/>
            <person name="Pierre F."/>
            <person name="Priest M."/>
            <person name="Raghuraman S."/>
            <person name="Rege F."/>
            <person name="Reyes R."/>
            <person name="Rise C."/>
            <person name="Rogov P."/>
            <person name="Ross K."/>
            <person name="Ryan E."/>
            <person name="Settipalli S."/>
            <person name="Shea T."/>
            <person name="Sherpa N."/>
            <person name="Shi L."/>
            <person name="Shih D."/>
            <person name="Sparrow T."/>
            <person name="Spaulding J."/>
            <person name="Stalker J."/>
            <person name="Stange-Thomann N."/>
            <person name="Stavropoulos S."/>
            <person name="Stone C."/>
            <person name="Strader C."/>
            <person name="Tesfaye S."/>
            <person name="Thomson T."/>
            <person name="Thoulutsang Y."/>
            <person name="Thoulutsang D."/>
            <person name="Topham K."/>
            <person name="Topping I."/>
            <person name="Tsamla T."/>
            <person name="Vassiliev H."/>
            <person name="Vo A."/>
            <person name="Wangchuk T."/>
            <person name="Wangdi T."/>
            <person name="Weiand M."/>
            <person name="Wilkinson J."/>
            <person name="Wilson A."/>
            <person name="Yadav S."/>
            <person name="Young G."/>
            <person name="Yu Q."/>
            <person name="Zembek L."/>
            <person name="Zhong D."/>
            <person name="Zimmer A."/>
            <person name="Zwirko Z."/>
            <person name="Jaffe D.B."/>
            <person name="Alvarez P."/>
            <person name="Brockman W."/>
            <person name="Butler J."/>
            <person name="Chin C."/>
            <person name="Gnerre S."/>
            <person name="Grabherr M."/>
            <person name="Kleber M."/>
            <person name="Mauceli E."/>
            <person name="MacCallum I."/>
        </authorList>
    </citation>
    <scope>NUCLEOTIDE SEQUENCE [LARGE SCALE GENOMIC DNA]</scope>
    <source>
        <strain evidence="8">Tucson 15010-1051.87</strain>
    </source>
</reference>
<dbReference type="AlphaFoldDB" id="A0A0Q9WJX5"/>
<evidence type="ECO:0000256" key="5">
    <source>
        <dbReference type="SAM" id="MobiDB-lite"/>
    </source>
</evidence>
<keyword evidence="3 6" id="KW-1133">Transmembrane helix</keyword>
<evidence type="ECO:0008006" key="9">
    <source>
        <dbReference type="Google" id="ProtNLM"/>
    </source>
</evidence>
<name>A0A0Q9WJX5_DROVI</name>
<organism evidence="7 8">
    <name type="scientific">Drosophila virilis</name>
    <name type="common">Fruit fly</name>
    <dbReference type="NCBI Taxonomy" id="7244"/>
    <lineage>
        <taxon>Eukaryota</taxon>
        <taxon>Metazoa</taxon>
        <taxon>Ecdysozoa</taxon>
        <taxon>Arthropoda</taxon>
        <taxon>Hexapoda</taxon>
        <taxon>Insecta</taxon>
        <taxon>Pterygota</taxon>
        <taxon>Neoptera</taxon>
        <taxon>Endopterygota</taxon>
        <taxon>Diptera</taxon>
        <taxon>Brachycera</taxon>
        <taxon>Muscomorpha</taxon>
        <taxon>Ephydroidea</taxon>
        <taxon>Drosophilidae</taxon>
        <taxon>Drosophila</taxon>
    </lineage>
</organism>
<evidence type="ECO:0000256" key="6">
    <source>
        <dbReference type="SAM" id="Phobius"/>
    </source>
</evidence>
<feature type="compositionally biased region" description="Polar residues" evidence="5">
    <location>
        <begin position="1"/>
        <end position="34"/>
    </location>
</feature>
<evidence type="ECO:0000256" key="3">
    <source>
        <dbReference type="ARBA" id="ARBA00022989"/>
    </source>
</evidence>
<feature type="region of interest" description="Disordered" evidence="5">
    <location>
        <begin position="94"/>
        <end position="164"/>
    </location>
</feature>
<accession>A0A0Q9WJX5</accession>
<evidence type="ECO:0000256" key="1">
    <source>
        <dbReference type="ARBA" id="ARBA00004141"/>
    </source>
</evidence>
<dbReference type="Proteomes" id="UP000008792">
    <property type="component" value="Unassembled WGS sequence"/>
</dbReference>
<feature type="transmembrane region" description="Helical" evidence="6">
    <location>
        <begin position="182"/>
        <end position="203"/>
    </location>
</feature>
<dbReference type="FunFam" id="1.20.140.150:FF:000057">
    <property type="entry name" value="GH12419p1"/>
    <property type="match status" value="1"/>
</dbReference>
<protein>
    <recommendedName>
        <fullName evidence="9">Voltage-dependent calcium channel gamma-5 subunit</fullName>
    </recommendedName>
</protein>
<evidence type="ECO:0000256" key="2">
    <source>
        <dbReference type="ARBA" id="ARBA00022692"/>
    </source>
</evidence>
<dbReference type="Pfam" id="PF13903">
    <property type="entry name" value="Claudin_2"/>
    <property type="match status" value="1"/>
</dbReference>
<dbReference type="GO" id="GO:0016247">
    <property type="term" value="F:channel regulator activity"/>
    <property type="evidence" value="ECO:0007669"/>
    <property type="project" value="TreeGrafter"/>
</dbReference>
<feature type="transmembrane region" description="Helical" evidence="6">
    <location>
        <begin position="371"/>
        <end position="393"/>
    </location>
</feature>